<evidence type="ECO:0000256" key="2">
    <source>
        <dbReference type="SAM" id="MobiDB-lite"/>
    </source>
</evidence>
<accession>A0A846H975</accession>
<dbReference type="RefSeq" id="WP_039752502.1">
    <property type="nucleotide sequence ID" value="NZ_JTCM02000035.1"/>
</dbReference>
<feature type="compositionally biased region" description="Basic and acidic residues" evidence="2">
    <location>
        <begin position="216"/>
        <end position="225"/>
    </location>
</feature>
<evidence type="ECO:0000313" key="5">
    <source>
        <dbReference type="EMBL" id="NEU74127.1"/>
    </source>
</evidence>
<dbReference type="CDD" id="cd03809">
    <property type="entry name" value="GT4_MtfB-like"/>
    <property type="match status" value="1"/>
</dbReference>
<sequence>MSNILVNLSIVFSKPTGISNYATNLFPYLKAINPTLLTAQNYPEFNCYPVPDNLTPAQGTKGHLNRLIWTQFELPQISKKLKSQLLFSPLPEAPLFSNSRFVVMVHDFIPLRFPKRFSPLLPYHRYYIPQVVAQAQHVICNSQATANDIIKFCQIPASKITPIPLAHDGNHYYPLKDLTPLTPRQSPQRREPPHSAGSLPYKGRGEFSPLLAGEGTGERSAGEGMEERSNCPYYLYIGRHDPYKNLHRLIAAFAAIPNCKDYELWLAGSTDARYTPALLTLAEELNISDRVKFLDYVSYNQLPKIINNAIALVFPSLWEGFGFPVLEAMACGTPVITSNLSSLPEVAGDAAILINPYNTSEITEAMQTIATDRELRDRLSAQSIIRANQFNWQKTGLATVEVLKKYL</sequence>
<dbReference type="AlphaFoldDB" id="A0A846H975"/>
<proteinExistence type="predicted"/>
<evidence type="ECO:0000259" key="3">
    <source>
        <dbReference type="Pfam" id="PF00534"/>
    </source>
</evidence>
<feature type="region of interest" description="Disordered" evidence="2">
    <location>
        <begin position="176"/>
        <end position="225"/>
    </location>
</feature>
<dbReference type="InterPro" id="IPR028098">
    <property type="entry name" value="Glyco_trans_4-like_N"/>
</dbReference>
<protein>
    <submittedName>
        <fullName evidence="5">Glycosyltransferase family 4 protein</fullName>
    </submittedName>
</protein>
<dbReference type="Pfam" id="PF13439">
    <property type="entry name" value="Glyco_transf_4"/>
    <property type="match status" value="1"/>
</dbReference>
<keyword evidence="6" id="KW-1185">Reference proteome</keyword>
<feature type="domain" description="Glycosyl transferase family 1" evidence="3">
    <location>
        <begin position="229"/>
        <end position="382"/>
    </location>
</feature>
<dbReference type="Proteomes" id="UP000031549">
    <property type="component" value="Unassembled WGS sequence"/>
</dbReference>
<dbReference type="PANTHER" id="PTHR46401:SF2">
    <property type="entry name" value="GLYCOSYLTRANSFERASE WBBK-RELATED"/>
    <property type="match status" value="1"/>
</dbReference>
<evidence type="ECO:0000313" key="6">
    <source>
        <dbReference type="Proteomes" id="UP000031549"/>
    </source>
</evidence>
<dbReference type="Pfam" id="PF00534">
    <property type="entry name" value="Glycos_transf_1"/>
    <property type="match status" value="1"/>
</dbReference>
<dbReference type="EMBL" id="JTCM02000035">
    <property type="protein sequence ID" value="NEU74127.1"/>
    <property type="molecule type" value="Genomic_DNA"/>
</dbReference>
<feature type="domain" description="Glycosyltransferase subfamily 4-like N-terminal" evidence="4">
    <location>
        <begin position="59"/>
        <end position="165"/>
    </location>
</feature>
<dbReference type="InterPro" id="IPR001296">
    <property type="entry name" value="Glyco_trans_1"/>
</dbReference>
<keyword evidence="1 5" id="KW-0808">Transferase</keyword>
<reference evidence="5 6" key="1">
    <citation type="journal article" date="2015" name="Genome Announc.">
        <title>Draft Genome Sequence of Cyanobacterium Hassallia byssoidea Strain VB512170, Isolated from Monuments in India.</title>
        <authorList>
            <person name="Singh D."/>
            <person name="Chandrababunaidu M.M."/>
            <person name="Panda A."/>
            <person name="Sen D."/>
            <person name="Bhattacharyya S."/>
            <person name="Adhikary S.P."/>
            <person name="Tripathy S."/>
        </authorList>
    </citation>
    <scope>NUCLEOTIDE SEQUENCE [LARGE SCALE GENOMIC DNA]</scope>
    <source>
        <strain evidence="5 6">VB512170</strain>
    </source>
</reference>
<name>A0A846H975_9CYAN</name>
<dbReference type="GO" id="GO:0016757">
    <property type="term" value="F:glycosyltransferase activity"/>
    <property type="evidence" value="ECO:0007669"/>
    <property type="project" value="InterPro"/>
</dbReference>
<dbReference type="GO" id="GO:0009103">
    <property type="term" value="P:lipopolysaccharide biosynthetic process"/>
    <property type="evidence" value="ECO:0007669"/>
    <property type="project" value="TreeGrafter"/>
</dbReference>
<dbReference type="PANTHER" id="PTHR46401">
    <property type="entry name" value="GLYCOSYLTRANSFERASE WBBK-RELATED"/>
    <property type="match status" value="1"/>
</dbReference>
<dbReference type="SUPFAM" id="SSF53756">
    <property type="entry name" value="UDP-Glycosyltransferase/glycogen phosphorylase"/>
    <property type="match status" value="1"/>
</dbReference>
<evidence type="ECO:0000259" key="4">
    <source>
        <dbReference type="Pfam" id="PF13439"/>
    </source>
</evidence>
<organism evidence="5 6">
    <name type="scientific">Hassallia byssoidea VB512170</name>
    <dbReference type="NCBI Taxonomy" id="1304833"/>
    <lineage>
        <taxon>Bacteria</taxon>
        <taxon>Bacillati</taxon>
        <taxon>Cyanobacteriota</taxon>
        <taxon>Cyanophyceae</taxon>
        <taxon>Nostocales</taxon>
        <taxon>Tolypothrichaceae</taxon>
        <taxon>Hassallia</taxon>
    </lineage>
</organism>
<evidence type="ECO:0000256" key="1">
    <source>
        <dbReference type="ARBA" id="ARBA00022679"/>
    </source>
</evidence>
<dbReference type="Gene3D" id="3.40.50.2000">
    <property type="entry name" value="Glycogen Phosphorylase B"/>
    <property type="match status" value="2"/>
</dbReference>
<comment type="caution">
    <text evidence="5">The sequence shown here is derived from an EMBL/GenBank/DDBJ whole genome shotgun (WGS) entry which is preliminary data.</text>
</comment>
<gene>
    <name evidence="5" type="ORF">PI95_016560</name>
</gene>
<dbReference type="FunFam" id="3.40.50.2000:FF:000119">
    <property type="entry name" value="Glycosyl transferase group 1"/>
    <property type="match status" value="1"/>
</dbReference>